<evidence type="ECO:0000256" key="2">
    <source>
        <dbReference type="ARBA" id="ARBA00022679"/>
    </source>
</evidence>
<keyword evidence="1" id="KW-0489">Methyltransferase</keyword>
<dbReference type="GO" id="GO:0008168">
    <property type="term" value="F:methyltransferase activity"/>
    <property type="evidence" value="ECO:0007669"/>
    <property type="project" value="UniProtKB-KW"/>
</dbReference>
<evidence type="ECO:0000256" key="1">
    <source>
        <dbReference type="ARBA" id="ARBA00022603"/>
    </source>
</evidence>
<organism evidence="3">
    <name type="scientific">marine sediment metagenome</name>
    <dbReference type="NCBI Taxonomy" id="412755"/>
    <lineage>
        <taxon>unclassified sequences</taxon>
        <taxon>metagenomes</taxon>
        <taxon>ecological metagenomes</taxon>
    </lineage>
</organism>
<dbReference type="GO" id="GO:0071770">
    <property type="term" value="P:DIM/DIP cell wall layer assembly"/>
    <property type="evidence" value="ECO:0007669"/>
    <property type="project" value="TreeGrafter"/>
</dbReference>
<sequence length="211" mass="24285">MRQQRISDPYHIYFEKNRLWENITWLGVPMWKLPNDAMIIQEIIYETKPEAIIETGTGFGGSTLFYASILKLMGGGKVLTIDVRDDFKRRLKFNMVDWVLPFIGSSIDPDMVKGISELVEGRSTMVILDSFHSEEHVSKELEIYADLVSVGNYLIVEDTHVGGNPVEWEYGEGPMGAVKRFLEKDKRFEVDKSREKLVMTFNPSGFLRKIK</sequence>
<gene>
    <name evidence="3" type="ORF">LCGC14_2961610</name>
</gene>
<dbReference type="PANTHER" id="PTHR40048">
    <property type="entry name" value="RHAMNOSYL O-METHYLTRANSFERASE"/>
    <property type="match status" value="1"/>
</dbReference>
<name>A0A0F8ZJU7_9ZZZZ</name>
<dbReference type="Pfam" id="PF04989">
    <property type="entry name" value="RMNT_CmcI"/>
    <property type="match status" value="1"/>
</dbReference>
<dbReference type="AlphaFoldDB" id="A0A0F8ZJU7"/>
<accession>A0A0F8ZJU7</accession>
<comment type="caution">
    <text evidence="3">The sequence shown here is derived from an EMBL/GenBank/DDBJ whole genome shotgun (WGS) entry which is preliminary data.</text>
</comment>
<dbReference type="InterPro" id="IPR029063">
    <property type="entry name" value="SAM-dependent_MTases_sf"/>
</dbReference>
<protein>
    <recommendedName>
        <fullName evidence="4">Rhamnosyl O-methyltransferase</fullName>
    </recommendedName>
</protein>
<proteinExistence type="predicted"/>
<evidence type="ECO:0008006" key="4">
    <source>
        <dbReference type="Google" id="ProtNLM"/>
    </source>
</evidence>
<dbReference type="InterPro" id="IPR007072">
    <property type="entry name" value="RNMT_CmcI"/>
</dbReference>
<evidence type="ECO:0000313" key="3">
    <source>
        <dbReference type="EMBL" id="KKK66684.1"/>
    </source>
</evidence>
<dbReference type="EMBL" id="LAZR01059966">
    <property type="protein sequence ID" value="KKK66684.1"/>
    <property type="molecule type" value="Genomic_DNA"/>
</dbReference>
<keyword evidence="2" id="KW-0808">Transferase</keyword>
<reference evidence="3" key="1">
    <citation type="journal article" date="2015" name="Nature">
        <title>Complex archaea that bridge the gap between prokaryotes and eukaryotes.</title>
        <authorList>
            <person name="Spang A."/>
            <person name="Saw J.H."/>
            <person name="Jorgensen S.L."/>
            <person name="Zaremba-Niedzwiedzka K."/>
            <person name="Martijn J."/>
            <person name="Lind A.E."/>
            <person name="van Eijk R."/>
            <person name="Schleper C."/>
            <person name="Guy L."/>
            <person name="Ettema T.J."/>
        </authorList>
    </citation>
    <scope>NUCLEOTIDE SEQUENCE</scope>
</reference>
<dbReference type="GO" id="GO:0032259">
    <property type="term" value="P:methylation"/>
    <property type="evidence" value="ECO:0007669"/>
    <property type="project" value="UniProtKB-KW"/>
</dbReference>
<dbReference type="Gene3D" id="3.40.50.150">
    <property type="entry name" value="Vaccinia Virus protein VP39"/>
    <property type="match status" value="1"/>
</dbReference>
<dbReference type="PANTHER" id="PTHR40048:SF1">
    <property type="entry name" value="RHAMNOSYL O-METHYLTRANSFERASE"/>
    <property type="match status" value="1"/>
</dbReference>
<dbReference type="GO" id="GO:0008610">
    <property type="term" value="P:lipid biosynthetic process"/>
    <property type="evidence" value="ECO:0007669"/>
    <property type="project" value="InterPro"/>
</dbReference>
<dbReference type="SUPFAM" id="SSF53335">
    <property type="entry name" value="S-adenosyl-L-methionine-dependent methyltransferases"/>
    <property type="match status" value="1"/>
</dbReference>
<dbReference type="GO" id="GO:0005886">
    <property type="term" value="C:plasma membrane"/>
    <property type="evidence" value="ECO:0007669"/>
    <property type="project" value="TreeGrafter"/>
</dbReference>